<dbReference type="Proteomes" id="UP000533598">
    <property type="component" value="Unassembled WGS sequence"/>
</dbReference>
<evidence type="ECO:0000256" key="1">
    <source>
        <dbReference type="SAM" id="SignalP"/>
    </source>
</evidence>
<evidence type="ECO:0000259" key="2">
    <source>
        <dbReference type="Pfam" id="PF01471"/>
    </source>
</evidence>
<organism evidence="3 4">
    <name type="scientific">Crossiella cryophila</name>
    <dbReference type="NCBI Taxonomy" id="43355"/>
    <lineage>
        <taxon>Bacteria</taxon>
        <taxon>Bacillati</taxon>
        <taxon>Actinomycetota</taxon>
        <taxon>Actinomycetes</taxon>
        <taxon>Pseudonocardiales</taxon>
        <taxon>Pseudonocardiaceae</taxon>
        <taxon>Crossiella</taxon>
    </lineage>
</organism>
<dbReference type="AlphaFoldDB" id="A0A7W7FQY9"/>
<reference evidence="3 4" key="1">
    <citation type="submission" date="2020-08" db="EMBL/GenBank/DDBJ databases">
        <title>Sequencing the genomes of 1000 actinobacteria strains.</title>
        <authorList>
            <person name="Klenk H.-P."/>
        </authorList>
    </citation>
    <scope>NUCLEOTIDE SEQUENCE [LARGE SCALE GENOMIC DNA]</scope>
    <source>
        <strain evidence="3 4">DSM 44230</strain>
    </source>
</reference>
<evidence type="ECO:0000313" key="3">
    <source>
        <dbReference type="EMBL" id="MBB4674647.1"/>
    </source>
</evidence>
<accession>A0A7W7FQY9</accession>
<proteinExistence type="predicted"/>
<feature type="domain" description="Peptidoglycan binding-like" evidence="2">
    <location>
        <begin position="55"/>
        <end position="109"/>
    </location>
</feature>
<sequence length="202" mass="21529">MRKFAARGLVMAMLALGTIGVSSTVGATPASACSSQENSSAFAATLPQVNQGDRSAEVRGMQLALKDKGYGLTGTGFYGDNTLAAVKDFQREHGIKDSGIVGSKTWQALVGRMPQHQTYAGEPPATVFQPGGHYPEDMFFLHNALNRINGSTGEYGDTYDAGTQAKVREFQRTVGLPEDAVVNAPTWRALYTTFRVAGRSGC</sequence>
<dbReference type="InterPro" id="IPR036365">
    <property type="entry name" value="PGBD-like_sf"/>
</dbReference>
<dbReference type="EMBL" id="JACHMH010000001">
    <property type="protein sequence ID" value="MBB4674647.1"/>
    <property type="molecule type" value="Genomic_DNA"/>
</dbReference>
<protein>
    <submittedName>
        <fullName evidence="3">Peptidoglycan hydrolase-like protein with peptidoglycan-binding domain</fullName>
    </submittedName>
</protein>
<dbReference type="RefSeq" id="WP_185000745.1">
    <property type="nucleotide sequence ID" value="NZ_JACHMH010000001.1"/>
</dbReference>
<keyword evidence="4" id="KW-1185">Reference proteome</keyword>
<feature type="domain" description="Peptidoglycan binding-like" evidence="2">
    <location>
        <begin position="141"/>
        <end position="190"/>
    </location>
</feature>
<comment type="caution">
    <text evidence="3">The sequence shown here is derived from an EMBL/GenBank/DDBJ whole genome shotgun (WGS) entry which is preliminary data.</text>
</comment>
<dbReference type="Pfam" id="PF01471">
    <property type="entry name" value="PG_binding_1"/>
    <property type="match status" value="2"/>
</dbReference>
<dbReference type="GO" id="GO:0016787">
    <property type="term" value="F:hydrolase activity"/>
    <property type="evidence" value="ECO:0007669"/>
    <property type="project" value="UniProtKB-KW"/>
</dbReference>
<dbReference type="InterPro" id="IPR002477">
    <property type="entry name" value="Peptidoglycan-bd-like"/>
</dbReference>
<name>A0A7W7FQY9_9PSEU</name>
<feature type="signal peptide" evidence="1">
    <location>
        <begin position="1"/>
        <end position="27"/>
    </location>
</feature>
<evidence type="ECO:0000313" key="4">
    <source>
        <dbReference type="Proteomes" id="UP000533598"/>
    </source>
</evidence>
<gene>
    <name evidence="3" type="ORF">HNR67_000765</name>
</gene>
<dbReference type="Gene3D" id="1.10.101.10">
    <property type="entry name" value="PGBD-like superfamily/PGBD"/>
    <property type="match status" value="2"/>
</dbReference>
<keyword evidence="1" id="KW-0732">Signal</keyword>
<dbReference type="SUPFAM" id="SSF47090">
    <property type="entry name" value="PGBD-like"/>
    <property type="match status" value="2"/>
</dbReference>
<dbReference type="InterPro" id="IPR036366">
    <property type="entry name" value="PGBDSf"/>
</dbReference>
<feature type="chain" id="PRO_5038842198" evidence="1">
    <location>
        <begin position="28"/>
        <end position="202"/>
    </location>
</feature>
<keyword evidence="3" id="KW-0378">Hydrolase</keyword>